<dbReference type="Proteomes" id="UP000828390">
    <property type="component" value="Unassembled WGS sequence"/>
</dbReference>
<protein>
    <submittedName>
        <fullName evidence="1">Uncharacterized protein</fullName>
    </submittedName>
</protein>
<organism evidence="1 2">
    <name type="scientific">Dreissena polymorpha</name>
    <name type="common">Zebra mussel</name>
    <name type="synonym">Mytilus polymorpha</name>
    <dbReference type="NCBI Taxonomy" id="45954"/>
    <lineage>
        <taxon>Eukaryota</taxon>
        <taxon>Metazoa</taxon>
        <taxon>Spiralia</taxon>
        <taxon>Lophotrochozoa</taxon>
        <taxon>Mollusca</taxon>
        <taxon>Bivalvia</taxon>
        <taxon>Autobranchia</taxon>
        <taxon>Heteroconchia</taxon>
        <taxon>Euheterodonta</taxon>
        <taxon>Imparidentia</taxon>
        <taxon>Neoheterodontei</taxon>
        <taxon>Myida</taxon>
        <taxon>Dreissenoidea</taxon>
        <taxon>Dreissenidae</taxon>
        <taxon>Dreissena</taxon>
    </lineage>
</organism>
<gene>
    <name evidence="1" type="ORF">DPMN_023912</name>
</gene>
<name>A0A9D4RAB5_DREPO</name>
<evidence type="ECO:0000313" key="2">
    <source>
        <dbReference type="Proteomes" id="UP000828390"/>
    </source>
</evidence>
<reference evidence="1" key="1">
    <citation type="journal article" date="2019" name="bioRxiv">
        <title>The Genome of the Zebra Mussel, Dreissena polymorpha: A Resource for Invasive Species Research.</title>
        <authorList>
            <person name="McCartney M.A."/>
            <person name="Auch B."/>
            <person name="Kono T."/>
            <person name="Mallez S."/>
            <person name="Zhang Y."/>
            <person name="Obille A."/>
            <person name="Becker A."/>
            <person name="Abrahante J.E."/>
            <person name="Garbe J."/>
            <person name="Badalamenti J.P."/>
            <person name="Herman A."/>
            <person name="Mangelson H."/>
            <person name="Liachko I."/>
            <person name="Sullivan S."/>
            <person name="Sone E.D."/>
            <person name="Koren S."/>
            <person name="Silverstein K.A.T."/>
            <person name="Beckman K.B."/>
            <person name="Gohl D.M."/>
        </authorList>
    </citation>
    <scope>NUCLEOTIDE SEQUENCE</scope>
    <source>
        <strain evidence="1">Duluth1</strain>
        <tissue evidence="1">Whole animal</tissue>
    </source>
</reference>
<keyword evidence="2" id="KW-1185">Reference proteome</keyword>
<comment type="caution">
    <text evidence="1">The sequence shown here is derived from an EMBL/GenBank/DDBJ whole genome shotgun (WGS) entry which is preliminary data.</text>
</comment>
<proteinExistence type="predicted"/>
<evidence type="ECO:0000313" key="1">
    <source>
        <dbReference type="EMBL" id="KAH3860986.1"/>
    </source>
</evidence>
<reference evidence="1" key="2">
    <citation type="submission" date="2020-11" db="EMBL/GenBank/DDBJ databases">
        <authorList>
            <person name="McCartney M.A."/>
            <person name="Auch B."/>
            <person name="Kono T."/>
            <person name="Mallez S."/>
            <person name="Becker A."/>
            <person name="Gohl D.M."/>
            <person name="Silverstein K.A.T."/>
            <person name="Koren S."/>
            <person name="Bechman K.B."/>
            <person name="Herman A."/>
            <person name="Abrahante J.E."/>
            <person name="Garbe J."/>
        </authorList>
    </citation>
    <scope>NUCLEOTIDE SEQUENCE</scope>
    <source>
        <strain evidence="1">Duluth1</strain>
        <tissue evidence="1">Whole animal</tissue>
    </source>
</reference>
<sequence length="157" mass="18051">MEEENKITRPKRTQTMKQPKALKTIAMSVLRKPNYPKQALNIAYATYIWPKKLTNWKSNGKVANRIKVCGPQENDDVYFEPYYLPEFDSNMNDLRIYAYDKTHLGTNLRKALCLDKISGILVPASKPISGRRRPDIVFISGRYCKRCWAAIGLPIGI</sequence>
<accession>A0A9D4RAB5</accession>
<dbReference type="EMBL" id="JAIWYP010000002">
    <property type="protein sequence ID" value="KAH3860986.1"/>
    <property type="molecule type" value="Genomic_DNA"/>
</dbReference>
<dbReference type="AlphaFoldDB" id="A0A9D4RAB5"/>